<dbReference type="GO" id="GO:0016787">
    <property type="term" value="F:hydrolase activity"/>
    <property type="evidence" value="ECO:0007669"/>
    <property type="project" value="UniProtKB-KW"/>
</dbReference>
<keyword evidence="3" id="KW-1185">Reference proteome</keyword>
<name>A0A089LUR5_9BACL</name>
<dbReference type="PANTHER" id="PTHR11614">
    <property type="entry name" value="PHOSPHOLIPASE-RELATED"/>
    <property type="match status" value="1"/>
</dbReference>
<reference evidence="2 3" key="1">
    <citation type="submission" date="2014-08" db="EMBL/GenBank/DDBJ databases">
        <title>Comparative genomics of the Paenibacillus odorifer group.</title>
        <authorList>
            <person name="den Bakker H.C."/>
            <person name="Tsai Y.-C."/>
            <person name="Martin N."/>
            <person name="Korlach J."/>
            <person name="Wiedmann M."/>
        </authorList>
    </citation>
    <scope>NUCLEOTIDE SEQUENCE [LARGE SCALE GENOMIC DNA]</scope>
    <source>
        <strain evidence="2 3">DSM 14472</strain>
    </source>
</reference>
<dbReference type="KEGG" id="pste:PSTEL_07330"/>
<dbReference type="AlphaFoldDB" id="A0A089LUR5"/>
<dbReference type="InterPro" id="IPR022742">
    <property type="entry name" value="Hydrolase_4"/>
</dbReference>
<evidence type="ECO:0000259" key="1">
    <source>
        <dbReference type="Pfam" id="PF12146"/>
    </source>
</evidence>
<dbReference type="OrthoDB" id="9806902at2"/>
<keyword evidence="2" id="KW-0378">Hydrolase</keyword>
<dbReference type="Proteomes" id="UP000029507">
    <property type="component" value="Chromosome"/>
</dbReference>
<gene>
    <name evidence="2" type="ORF">PSTEL_07330</name>
</gene>
<accession>A0A089LUR5</accession>
<dbReference type="STRING" id="169760.PSTEL_07330"/>
<dbReference type="EMBL" id="CP009286">
    <property type="protein sequence ID" value="AIQ62943.1"/>
    <property type="molecule type" value="Genomic_DNA"/>
</dbReference>
<evidence type="ECO:0000313" key="3">
    <source>
        <dbReference type="Proteomes" id="UP000029507"/>
    </source>
</evidence>
<dbReference type="InterPro" id="IPR051044">
    <property type="entry name" value="MAG_DAG_Lipase"/>
</dbReference>
<sequence length="312" mass="34336">MTDPVGVAVHVYVWLPDTGALVRGIVQIAHGMCETAARYAETAARLTGAGYAVYAGDHRGHGLTAGEITMLGDAGRDGFYWMVRNMLQIAGIAKQRHPGLPLFLLGHSMGSFLSQKVMCSPGSRYYSGFLLTGSNGPRGLLRFGETLAKAQAMLSGELHRSFLLNMLVFGGNNRALPKARTSFDWLSSDPEEVDRFVSDPYCGAICTTRFFRDFFRLLQNIHDSATLKGLCRDKPVYLFSGTEDPVGFNGNGVRKLAGLYRERGISDVELKLYDGGRHEVLHEVNRSQVIGDMLDWLARHLPKGQGLLRVPE</sequence>
<dbReference type="Pfam" id="PF12146">
    <property type="entry name" value="Hydrolase_4"/>
    <property type="match status" value="1"/>
</dbReference>
<dbReference type="Gene3D" id="3.40.50.1820">
    <property type="entry name" value="alpha/beta hydrolase"/>
    <property type="match status" value="1"/>
</dbReference>
<proteinExistence type="predicted"/>
<dbReference type="HOGENOM" id="CLU_026209_1_0_9"/>
<feature type="domain" description="Serine aminopeptidase S33" evidence="1">
    <location>
        <begin position="22"/>
        <end position="284"/>
    </location>
</feature>
<dbReference type="InterPro" id="IPR029058">
    <property type="entry name" value="AB_hydrolase_fold"/>
</dbReference>
<evidence type="ECO:0000313" key="2">
    <source>
        <dbReference type="EMBL" id="AIQ62943.1"/>
    </source>
</evidence>
<organism evidence="2 3">
    <name type="scientific">Paenibacillus stellifer</name>
    <dbReference type="NCBI Taxonomy" id="169760"/>
    <lineage>
        <taxon>Bacteria</taxon>
        <taxon>Bacillati</taxon>
        <taxon>Bacillota</taxon>
        <taxon>Bacilli</taxon>
        <taxon>Bacillales</taxon>
        <taxon>Paenibacillaceae</taxon>
        <taxon>Paenibacillus</taxon>
    </lineage>
</organism>
<protein>
    <submittedName>
        <fullName evidence="2">Alpha/beta hydrolase</fullName>
    </submittedName>
</protein>
<dbReference type="SUPFAM" id="SSF53474">
    <property type="entry name" value="alpha/beta-Hydrolases"/>
    <property type="match status" value="1"/>
</dbReference>